<sequence length="199" mass="21001">MLAPSPASPPWSSISLRGTPSSSFLSLSVLCWPVLYSSHPRRGFCSLCSESPTRSSPGSPSLMASACAPSTLLAWPRRLPPVGRAPSQSPLRAARALLAPLLAEYFPHKICSTTVSSNREASSPCALASAVANFAIKFTSTPCSVCFAVGYFSTFQFRAACPVCARSRLDLVVIPCVIKKSQESGGFVSVVGTVRELTT</sequence>
<dbReference type="GeneID" id="103638202"/>
<dbReference type="RefSeq" id="XP_008659418.1">
    <property type="nucleotide sequence ID" value="XM_008661196.1"/>
</dbReference>
<evidence type="ECO:0000313" key="1">
    <source>
        <dbReference type="EMBL" id="ACL53591.1"/>
    </source>
</evidence>
<organism evidence="1">
    <name type="scientific">Zea mays</name>
    <name type="common">Maize</name>
    <dbReference type="NCBI Taxonomy" id="4577"/>
    <lineage>
        <taxon>Eukaryota</taxon>
        <taxon>Viridiplantae</taxon>
        <taxon>Streptophyta</taxon>
        <taxon>Embryophyta</taxon>
        <taxon>Tracheophyta</taxon>
        <taxon>Spermatophyta</taxon>
        <taxon>Magnoliopsida</taxon>
        <taxon>Liliopsida</taxon>
        <taxon>Poales</taxon>
        <taxon>Poaceae</taxon>
        <taxon>PACMAD clade</taxon>
        <taxon>Panicoideae</taxon>
        <taxon>Andropogonodae</taxon>
        <taxon>Andropogoneae</taxon>
        <taxon>Tripsacinae</taxon>
        <taxon>Zea</taxon>
    </lineage>
</organism>
<dbReference type="AlphaFoldDB" id="B8A092"/>
<dbReference type="KEGG" id="zma:103638202"/>
<protein>
    <submittedName>
        <fullName evidence="1">Uncharacterized protein</fullName>
    </submittedName>
</protein>
<name>B8A092_MAIZE</name>
<accession>B8A092</accession>
<proteinExistence type="evidence at transcript level"/>
<dbReference type="HOGENOM" id="CLU_1374043_0_0_1"/>
<reference evidence="1" key="1">
    <citation type="journal article" date="2009" name="PLoS Genet.">
        <title>Sequencing, mapping, and analysis of 27,455 maize full-length cDNAs.</title>
        <authorList>
            <person name="Soderlund C."/>
            <person name="Descour A."/>
            <person name="Kudrna D."/>
            <person name="Bomhoff M."/>
            <person name="Boyd L."/>
            <person name="Currie J."/>
            <person name="Angelova A."/>
            <person name="Collura K."/>
            <person name="Wissotski M."/>
            <person name="Ashley E."/>
            <person name="Morrow D."/>
            <person name="Fernandes J."/>
            <person name="Walbot V."/>
            <person name="Yu Y."/>
        </authorList>
    </citation>
    <scope>NUCLEOTIDE SEQUENCE</scope>
    <source>
        <strain evidence="1">B73</strain>
    </source>
</reference>
<dbReference type="EMBL" id="BT054984">
    <property type="protein sequence ID" value="ACL53591.1"/>
    <property type="molecule type" value="mRNA"/>
</dbReference>